<sequence length="96" mass="11203">MHATRFNGFKTKEFKLDKDRRTLLKRLFMWPVLGSPRSSRRTYNQRPSRRTGTKVTVKNLCTSEIQRDPSANEQATSYVGETFNSFALTKMRLGEK</sequence>
<keyword evidence="2" id="KW-1185">Reference proteome</keyword>
<accession>A0ABD2CLM0</accession>
<dbReference type="Proteomes" id="UP001607303">
    <property type="component" value="Unassembled WGS sequence"/>
</dbReference>
<protein>
    <submittedName>
        <fullName evidence="1">Uncharacterized protein</fullName>
    </submittedName>
</protein>
<evidence type="ECO:0000313" key="1">
    <source>
        <dbReference type="EMBL" id="KAL2745891.1"/>
    </source>
</evidence>
<organism evidence="1 2">
    <name type="scientific">Vespula maculifrons</name>
    <name type="common">Eastern yellow jacket</name>
    <name type="synonym">Wasp</name>
    <dbReference type="NCBI Taxonomy" id="7453"/>
    <lineage>
        <taxon>Eukaryota</taxon>
        <taxon>Metazoa</taxon>
        <taxon>Ecdysozoa</taxon>
        <taxon>Arthropoda</taxon>
        <taxon>Hexapoda</taxon>
        <taxon>Insecta</taxon>
        <taxon>Pterygota</taxon>
        <taxon>Neoptera</taxon>
        <taxon>Endopterygota</taxon>
        <taxon>Hymenoptera</taxon>
        <taxon>Apocrita</taxon>
        <taxon>Aculeata</taxon>
        <taxon>Vespoidea</taxon>
        <taxon>Vespidae</taxon>
        <taxon>Vespinae</taxon>
        <taxon>Vespula</taxon>
    </lineage>
</organism>
<name>A0ABD2CLM0_VESMC</name>
<dbReference type="EMBL" id="JAYRBN010000039">
    <property type="protein sequence ID" value="KAL2745891.1"/>
    <property type="molecule type" value="Genomic_DNA"/>
</dbReference>
<dbReference type="AlphaFoldDB" id="A0ABD2CLM0"/>
<evidence type="ECO:0000313" key="2">
    <source>
        <dbReference type="Proteomes" id="UP001607303"/>
    </source>
</evidence>
<comment type="caution">
    <text evidence="1">The sequence shown here is derived from an EMBL/GenBank/DDBJ whole genome shotgun (WGS) entry which is preliminary data.</text>
</comment>
<gene>
    <name evidence="1" type="ORF">V1477_005809</name>
</gene>
<proteinExistence type="predicted"/>
<reference evidence="1 2" key="1">
    <citation type="journal article" date="2024" name="Ann. Entomol. Soc. Am.">
        <title>Genomic analyses of the southern and eastern yellowjacket wasps (Hymenoptera: Vespidae) reveal evolutionary signatures of social life.</title>
        <authorList>
            <person name="Catto M.A."/>
            <person name="Caine P.B."/>
            <person name="Orr S.E."/>
            <person name="Hunt B.G."/>
            <person name="Goodisman M.A.D."/>
        </authorList>
    </citation>
    <scope>NUCLEOTIDE SEQUENCE [LARGE SCALE GENOMIC DNA]</scope>
    <source>
        <strain evidence="1">232</strain>
        <tissue evidence="1">Head and thorax</tissue>
    </source>
</reference>